<gene>
    <name evidence="8" type="ORF">HPBE_LOCUS24208</name>
</gene>
<reference evidence="8 9" key="1">
    <citation type="submission" date="2018-11" db="EMBL/GenBank/DDBJ databases">
        <authorList>
            <consortium name="Pathogen Informatics"/>
        </authorList>
    </citation>
    <scope>NUCLEOTIDE SEQUENCE [LARGE SCALE GENOMIC DNA]</scope>
</reference>
<evidence type="ECO:0000259" key="7">
    <source>
        <dbReference type="PROSITE" id="PS50076"/>
    </source>
</evidence>
<dbReference type="AlphaFoldDB" id="A0A183GND9"/>
<dbReference type="InterPro" id="IPR051434">
    <property type="entry name" value="DnaJ_C_subfamily_member5"/>
</dbReference>
<keyword evidence="3" id="KW-0564">Palmitate</keyword>
<protein>
    <submittedName>
        <fullName evidence="10">J domain-containing protein</fullName>
    </submittedName>
</protein>
<evidence type="ECO:0000256" key="1">
    <source>
        <dbReference type="ARBA" id="ARBA00004635"/>
    </source>
</evidence>
<organism evidence="9 10">
    <name type="scientific">Heligmosomoides polygyrus</name>
    <name type="common">Parasitic roundworm</name>
    <dbReference type="NCBI Taxonomy" id="6339"/>
    <lineage>
        <taxon>Eukaryota</taxon>
        <taxon>Metazoa</taxon>
        <taxon>Ecdysozoa</taxon>
        <taxon>Nematoda</taxon>
        <taxon>Chromadorea</taxon>
        <taxon>Rhabditida</taxon>
        <taxon>Rhabditina</taxon>
        <taxon>Rhabditomorpha</taxon>
        <taxon>Strongyloidea</taxon>
        <taxon>Heligmosomidae</taxon>
        <taxon>Heligmosomoides</taxon>
    </lineage>
</organism>
<dbReference type="PRINTS" id="PR00625">
    <property type="entry name" value="JDOMAIN"/>
</dbReference>
<dbReference type="GO" id="GO:0005737">
    <property type="term" value="C:cytoplasm"/>
    <property type="evidence" value="ECO:0007669"/>
    <property type="project" value="UniProtKB-ARBA"/>
</dbReference>
<dbReference type="Gene3D" id="1.10.287.110">
    <property type="entry name" value="DnaJ domain"/>
    <property type="match status" value="1"/>
</dbReference>
<dbReference type="PANTHER" id="PTHR44027">
    <property type="entry name" value="DNAJ HOMOLOG SUBFAMILY C MEMBER 5 HOMOLOG"/>
    <property type="match status" value="1"/>
</dbReference>
<reference evidence="10" key="2">
    <citation type="submission" date="2019-09" db="UniProtKB">
        <authorList>
            <consortium name="WormBaseParasite"/>
        </authorList>
    </citation>
    <scope>IDENTIFICATION</scope>
</reference>
<dbReference type="GO" id="GO:0016020">
    <property type="term" value="C:membrane"/>
    <property type="evidence" value="ECO:0007669"/>
    <property type="project" value="UniProtKB-SubCell"/>
</dbReference>
<keyword evidence="4" id="KW-0143">Chaperone</keyword>
<dbReference type="Proteomes" id="UP000050761">
    <property type="component" value="Unassembled WGS sequence"/>
</dbReference>
<evidence type="ECO:0000313" key="9">
    <source>
        <dbReference type="Proteomes" id="UP000050761"/>
    </source>
</evidence>
<dbReference type="InterPro" id="IPR001623">
    <property type="entry name" value="DnaJ_domain"/>
</dbReference>
<evidence type="ECO:0000256" key="3">
    <source>
        <dbReference type="ARBA" id="ARBA00023139"/>
    </source>
</evidence>
<accession>A0A183GND9</accession>
<dbReference type="CDD" id="cd06257">
    <property type="entry name" value="DnaJ"/>
    <property type="match status" value="1"/>
</dbReference>
<dbReference type="Pfam" id="PF00226">
    <property type="entry name" value="DnaJ"/>
    <property type="match status" value="1"/>
</dbReference>
<proteinExistence type="predicted"/>
<dbReference type="PROSITE" id="PS50076">
    <property type="entry name" value="DNAJ_2"/>
    <property type="match status" value="1"/>
</dbReference>
<keyword evidence="2" id="KW-0472">Membrane</keyword>
<comment type="subcellular location">
    <subcellularLocation>
        <location evidence="1">Membrane</location>
        <topology evidence="1">Lipid-anchor</topology>
    </subcellularLocation>
</comment>
<feature type="compositionally biased region" description="Basic and acidic residues" evidence="6">
    <location>
        <begin position="112"/>
        <end position="129"/>
    </location>
</feature>
<evidence type="ECO:0000256" key="6">
    <source>
        <dbReference type="SAM" id="MobiDB-lite"/>
    </source>
</evidence>
<feature type="domain" description="J" evidence="7">
    <location>
        <begin position="2"/>
        <end position="68"/>
    </location>
</feature>
<keyword evidence="9" id="KW-1185">Reference proteome</keyword>
<dbReference type="WBParaSite" id="HPBE_0002420901-mRNA-1">
    <property type="protein sequence ID" value="HPBE_0002420901-mRNA-1"/>
    <property type="gene ID" value="HPBE_0002420901"/>
</dbReference>
<evidence type="ECO:0000256" key="4">
    <source>
        <dbReference type="ARBA" id="ARBA00023186"/>
    </source>
</evidence>
<evidence type="ECO:0000313" key="8">
    <source>
        <dbReference type="EMBL" id="VDP43508.1"/>
    </source>
</evidence>
<feature type="region of interest" description="Disordered" evidence="6">
    <location>
        <begin position="107"/>
        <end position="129"/>
    </location>
</feature>
<dbReference type="OrthoDB" id="445556at2759"/>
<dbReference type="PANTHER" id="PTHR44027:SF7">
    <property type="entry name" value="DNAJ HOMOLOG SUBFAMILY C MEMBER 5 HOMOLOG"/>
    <property type="match status" value="1"/>
</dbReference>
<evidence type="ECO:0000313" key="10">
    <source>
        <dbReference type="WBParaSite" id="HPBE_0002420901-mRNA-1"/>
    </source>
</evidence>
<dbReference type="SUPFAM" id="SSF46565">
    <property type="entry name" value="Chaperone J-domain"/>
    <property type="match status" value="1"/>
</dbReference>
<sequence>MYLYRILGLNKDATAEQIERKYHDLEIKYRMDPNLGSDFEKTRMLHDINCAYKVLSNRRRRQIYDRLGGDVLSIFQAQRDDRDGAAIERWLHCIIKPCPMRLNRFHKKSQNRQRDDRRFRMEKDDAIEV</sequence>
<evidence type="ECO:0000256" key="2">
    <source>
        <dbReference type="ARBA" id="ARBA00023136"/>
    </source>
</evidence>
<evidence type="ECO:0000256" key="5">
    <source>
        <dbReference type="ARBA" id="ARBA00023288"/>
    </source>
</evidence>
<dbReference type="InterPro" id="IPR036869">
    <property type="entry name" value="J_dom_sf"/>
</dbReference>
<accession>A0A3P8EAB1</accession>
<dbReference type="EMBL" id="UZAH01036002">
    <property type="protein sequence ID" value="VDP43508.1"/>
    <property type="molecule type" value="Genomic_DNA"/>
</dbReference>
<name>A0A183GND9_HELPZ</name>
<keyword evidence="5" id="KW-0449">Lipoprotein</keyword>